<accession>A0A951IXY9</accession>
<dbReference type="PANTHER" id="PTHR11819:SF195">
    <property type="entry name" value="SODIUM_GLUCOSE COTRANSPORTER 4"/>
    <property type="match status" value="1"/>
</dbReference>
<feature type="transmembrane region" description="Helical" evidence="2">
    <location>
        <begin position="364"/>
        <end position="388"/>
    </location>
</feature>
<name>A0A951IXY9_9BACT</name>
<dbReference type="CDD" id="cd10325">
    <property type="entry name" value="SLC5sbd_vSGLT"/>
    <property type="match status" value="1"/>
</dbReference>
<dbReference type="Pfam" id="PF00474">
    <property type="entry name" value="SSF"/>
    <property type="match status" value="1"/>
</dbReference>
<keyword evidence="2" id="KW-0472">Membrane</keyword>
<keyword evidence="4" id="KW-1185">Reference proteome</keyword>
<dbReference type="NCBIfam" id="TIGR00813">
    <property type="entry name" value="sss"/>
    <property type="match status" value="1"/>
</dbReference>
<protein>
    <submittedName>
        <fullName evidence="3">Sodium/glucose cotransporter</fullName>
    </submittedName>
</protein>
<evidence type="ECO:0000313" key="3">
    <source>
        <dbReference type="EMBL" id="MBW3468397.1"/>
    </source>
</evidence>
<dbReference type="InterPro" id="IPR018212">
    <property type="entry name" value="Na/solute_symporter_CS"/>
</dbReference>
<dbReference type="AlphaFoldDB" id="A0A951IXY9"/>
<feature type="transmembrane region" description="Helical" evidence="2">
    <location>
        <begin position="441"/>
        <end position="459"/>
    </location>
</feature>
<dbReference type="PROSITE" id="PS50283">
    <property type="entry name" value="NA_SOLUT_SYMP_3"/>
    <property type="match status" value="1"/>
</dbReference>
<feature type="transmembrane region" description="Helical" evidence="2">
    <location>
        <begin position="254"/>
        <end position="274"/>
    </location>
</feature>
<evidence type="ECO:0000313" key="4">
    <source>
        <dbReference type="Proteomes" id="UP000727490"/>
    </source>
</evidence>
<keyword evidence="2" id="KW-1133">Transmembrane helix</keyword>
<feature type="transmembrane region" description="Helical" evidence="2">
    <location>
        <begin position="48"/>
        <end position="69"/>
    </location>
</feature>
<feature type="transmembrane region" description="Helical" evidence="2">
    <location>
        <begin position="295"/>
        <end position="320"/>
    </location>
</feature>
<dbReference type="PROSITE" id="PS00456">
    <property type="entry name" value="NA_SOLUT_SYMP_1"/>
    <property type="match status" value="1"/>
</dbReference>
<dbReference type="PANTHER" id="PTHR11819">
    <property type="entry name" value="SOLUTE CARRIER FAMILY 5"/>
    <property type="match status" value="1"/>
</dbReference>
<comment type="caution">
    <text evidence="3">The sequence shown here is derived from an EMBL/GenBank/DDBJ whole genome shotgun (WGS) entry which is preliminary data.</text>
</comment>
<keyword evidence="2" id="KW-0812">Transmembrane</keyword>
<dbReference type="GO" id="GO:0005412">
    <property type="term" value="F:D-glucose:sodium symporter activity"/>
    <property type="evidence" value="ECO:0007669"/>
    <property type="project" value="TreeGrafter"/>
</dbReference>
<organism evidence="3 4">
    <name type="scientific">Arthrospiribacter ruber</name>
    <dbReference type="NCBI Taxonomy" id="2487934"/>
    <lineage>
        <taxon>Bacteria</taxon>
        <taxon>Pseudomonadati</taxon>
        <taxon>Bacteroidota</taxon>
        <taxon>Cytophagia</taxon>
        <taxon>Cytophagales</taxon>
        <taxon>Cyclobacteriaceae</taxon>
        <taxon>Arthrospiribacter</taxon>
    </lineage>
</organism>
<dbReference type="GO" id="GO:0005886">
    <property type="term" value="C:plasma membrane"/>
    <property type="evidence" value="ECO:0007669"/>
    <property type="project" value="TreeGrafter"/>
</dbReference>
<sequence>MESGFSTLDYIVFAVYATIIVAVGLYVSRTKKGIQKTAQEYFLADKSLTWWAVGASLIAANISAEHFIGTSGSGFAIGLGIAAYEWIAAVTLIIVAKYFLPVFLKNGIYTMPQFLKSRFDGRVSTAFAVFWLLVYVFVNLTSVSYLGALALEKIMGVPLQYGIIGLLIFSGIYSIYGGLEAVAWTDVVQVVVLIAGGLITTYLALDAVGDGSGIFVGMSNLYEGAKEHFVMIIPQGEIMIPDGEGGLKDAYQDLPGIAVILGAMWLTNIGYWGFNQYIIQKGLAAKSIDEAKKGLIFAGYLKILIPVLVVIPGIAAWVLINKSSPEELSAMLNLPIEQIGTIDKSDEAYPWLLKNFVPAGIRGLAFAALAAAIVSSLASMINSTSTIFTMDIYREFFNPKANNRQLVNSGRLVAVVALLIAMFVAPQLATLDQVFQYIQEYTGYIYPGVVAVFCMGLFWRQITANGALWTAIATLPAGILCKVIYPDMPFILRMGYVFIFLLLVASVISFTEKKSFLNPDYREKSKAGNTVTISSFFMILGIAIAALAFIQFDVWGKFGIESAFMMASLLLMLGVIFYTNVRLKTADPKSLSTDPALFNTATPFNLSAAGIILIVGLLYYFFWM</sequence>
<dbReference type="InterPro" id="IPR001734">
    <property type="entry name" value="Na/solute_symporter"/>
</dbReference>
<evidence type="ECO:0000256" key="1">
    <source>
        <dbReference type="RuleBase" id="RU362091"/>
    </source>
</evidence>
<dbReference type="RefSeq" id="WP_219289660.1">
    <property type="nucleotide sequence ID" value="NZ_RPHB01000005.1"/>
</dbReference>
<feature type="transmembrane region" description="Helical" evidence="2">
    <location>
        <begin position="491"/>
        <end position="510"/>
    </location>
</feature>
<evidence type="ECO:0000256" key="2">
    <source>
        <dbReference type="SAM" id="Phobius"/>
    </source>
</evidence>
<feature type="transmembrane region" description="Helical" evidence="2">
    <location>
        <begin position="183"/>
        <end position="205"/>
    </location>
</feature>
<feature type="transmembrane region" description="Helical" evidence="2">
    <location>
        <begin position="531"/>
        <end position="550"/>
    </location>
</feature>
<comment type="similarity">
    <text evidence="1">Belongs to the sodium:solute symporter (SSF) (TC 2.A.21) family.</text>
</comment>
<feature type="transmembrane region" description="Helical" evidence="2">
    <location>
        <begin position="409"/>
        <end position="429"/>
    </location>
</feature>
<feature type="transmembrane region" description="Helical" evidence="2">
    <location>
        <begin position="562"/>
        <end position="581"/>
    </location>
</feature>
<dbReference type="Proteomes" id="UP000727490">
    <property type="component" value="Unassembled WGS sequence"/>
</dbReference>
<dbReference type="EMBL" id="RPHB01000005">
    <property type="protein sequence ID" value="MBW3468397.1"/>
    <property type="molecule type" value="Genomic_DNA"/>
</dbReference>
<feature type="transmembrane region" description="Helical" evidence="2">
    <location>
        <begin position="602"/>
        <end position="622"/>
    </location>
</feature>
<reference evidence="3 4" key="1">
    <citation type="journal article" date="2020" name="Syst. Appl. Microbiol.">
        <title>Arthrospiribacter ruber gen. nov., sp. nov., a novel bacterium isolated from Arthrospira cultures.</title>
        <authorList>
            <person name="Waleron M."/>
            <person name="Misztak A."/>
            <person name="Waleron M.M."/>
            <person name="Furmaniak M."/>
            <person name="Mrozik A."/>
            <person name="Waleron K."/>
        </authorList>
    </citation>
    <scope>NUCLEOTIDE SEQUENCE [LARGE SCALE GENOMIC DNA]</scope>
    <source>
        <strain evidence="3 4">DPMB0001</strain>
    </source>
</reference>
<gene>
    <name evidence="3" type="ORF">EGN73_11325</name>
</gene>
<feature type="transmembrane region" description="Helical" evidence="2">
    <location>
        <begin position="75"/>
        <end position="100"/>
    </location>
</feature>
<feature type="transmembrane region" description="Helical" evidence="2">
    <location>
        <begin position="121"/>
        <end position="138"/>
    </location>
</feature>
<feature type="transmembrane region" description="Helical" evidence="2">
    <location>
        <begin position="158"/>
        <end position="176"/>
    </location>
</feature>
<proteinExistence type="inferred from homology"/>
<feature type="transmembrane region" description="Helical" evidence="2">
    <location>
        <begin position="6"/>
        <end position="27"/>
    </location>
</feature>
<feature type="transmembrane region" description="Helical" evidence="2">
    <location>
        <begin position="466"/>
        <end position="485"/>
    </location>
</feature>